<evidence type="ECO:0000313" key="9">
    <source>
        <dbReference type="Proteomes" id="UP000781958"/>
    </source>
</evidence>
<comment type="caution">
    <text evidence="8">The sequence shown here is derived from an EMBL/GenBank/DDBJ whole genome shotgun (WGS) entry which is preliminary data.</text>
</comment>
<dbReference type="Proteomes" id="UP000781958">
    <property type="component" value="Unassembled WGS sequence"/>
</dbReference>
<evidence type="ECO:0000256" key="1">
    <source>
        <dbReference type="ARBA" id="ARBA00004418"/>
    </source>
</evidence>
<evidence type="ECO:0000256" key="5">
    <source>
        <dbReference type="ARBA" id="ARBA00022764"/>
    </source>
</evidence>
<dbReference type="Pfam" id="PF16822">
    <property type="entry name" value="ALGX"/>
    <property type="match status" value="1"/>
</dbReference>
<dbReference type="InterPro" id="IPR031811">
    <property type="entry name" value="ALGX/ALGJ_SGNH-like"/>
</dbReference>
<organism evidence="8 9">
    <name type="scientific">Azospirillum rugosum</name>
    <dbReference type="NCBI Taxonomy" id="416170"/>
    <lineage>
        <taxon>Bacteria</taxon>
        <taxon>Pseudomonadati</taxon>
        <taxon>Pseudomonadota</taxon>
        <taxon>Alphaproteobacteria</taxon>
        <taxon>Rhodospirillales</taxon>
        <taxon>Azospirillaceae</taxon>
        <taxon>Azospirillum</taxon>
    </lineage>
</organism>
<dbReference type="RefSeq" id="WP_209766166.1">
    <property type="nucleotide sequence ID" value="NZ_JAGINP010000006.1"/>
</dbReference>
<keyword evidence="3" id="KW-0808">Transferase</keyword>
<comment type="subcellular location">
    <subcellularLocation>
        <location evidence="1">Periplasm</location>
    </subcellularLocation>
</comment>
<gene>
    <name evidence="8" type="ORF">J2851_002056</name>
</gene>
<feature type="domain" description="AlgX/AlgJ SGNH hydrolase-like" evidence="7">
    <location>
        <begin position="262"/>
        <end position="383"/>
    </location>
</feature>
<protein>
    <recommendedName>
        <fullName evidence="7">AlgX/AlgJ SGNH hydrolase-like domain-containing protein</fullName>
    </recommendedName>
</protein>
<name>A0ABS4SI96_9PROT</name>
<evidence type="ECO:0000256" key="4">
    <source>
        <dbReference type="ARBA" id="ARBA00022729"/>
    </source>
</evidence>
<proteinExistence type="predicted"/>
<dbReference type="EMBL" id="JAGINP010000006">
    <property type="protein sequence ID" value="MBP2292286.1"/>
    <property type="molecule type" value="Genomic_DNA"/>
</dbReference>
<comment type="pathway">
    <text evidence="2">Glycan biosynthesis; alginate biosynthesis.</text>
</comment>
<evidence type="ECO:0000256" key="6">
    <source>
        <dbReference type="ARBA" id="ARBA00022841"/>
    </source>
</evidence>
<sequence>MRMRFGSLLGGLFGGLFRGFDGLALRACALVAALVLPLAHALDPPDGDLTRMGGFAENRFGPSAPQAIFVPPLAEAARLGTAYDVVVMGDGFSRPDPSDSRTPYGHYWTDHLRNQTGLSVGVLHLDETPLAKYLASADFRDRPPRALVLEVAERDLPARTAHLPAPAESLLRAPALTVVSQQRGQSAAPKAAPLTPKAIGQTAQPWTRARAHAWAAPPVGYAMDMLVKAMPRALLNLPAASVQERTLVYAGLFSSAAASSTLFRTDDFLPWRADRALLEERRRSLRALQAAVEANGRTRFLLMVAPDKGTVYADFLLEPPPVRSAVEEVLSDDRTLHLAPLASGLKALAAGGVTDLYKPNDSRWGTEGHFYAARVVQASLARLGVLVPTEAPSVANLPCRPPSSDCVPFQVQTD</sequence>
<evidence type="ECO:0000256" key="3">
    <source>
        <dbReference type="ARBA" id="ARBA00022679"/>
    </source>
</evidence>
<keyword evidence="9" id="KW-1185">Reference proteome</keyword>
<keyword evidence="4" id="KW-0732">Signal</keyword>
<evidence type="ECO:0000259" key="7">
    <source>
        <dbReference type="Pfam" id="PF16822"/>
    </source>
</evidence>
<evidence type="ECO:0000313" key="8">
    <source>
        <dbReference type="EMBL" id="MBP2292286.1"/>
    </source>
</evidence>
<keyword evidence="6" id="KW-0016">Alginate biosynthesis</keyword>
<keyword evidence="5" id="KW-0574">Periplasm</keyword>
<accession>A0ABS4SI96</accession>
<evidence type="ECO:0000256" key="2">
    <source>
        <dbReference type="ARBA" id="ARBA00005182"/>
    </source>
</evidence>
<reference evidence="8 9" key="1">
    <citation type="submission" date="2021-03" db="EMBL/GenBank/DDBJ databases">
        <title>Genomic Encyclopedia of Type Strains, Phase III (KMG-III): the genomes of soil and plant-associated and newly described type strains.</title>
        <authorList>
            <person name="Whitman W."/>
        </authorList>
    </citation>
    <scope>NUCLEOTIDE SEQUENCE [LARGE SCALE GENOMIC DNA]</scope>
    <source>
        <strain evidence="8 9">IMMIB AFH-6</strain>
    </source>
</reference>